<evidence type="ECO:0000313" key="3">
    <source>
        <dbReference type="EMBL" id="KAI9186934.1"/>
    </source>
</evidence>
<dbReference type="AlphaFoldDB" id="A0AAD5NY69"/>
<proteinExistence type="predicted"/>
<sequence>MIKIYWQIWVVGDGLTEEEQNKASKGTIFIPFSQFPLKKIHQDCFYHTTPAMVAPPSLNNLHSCENWLPRRVMSAWRVAGIVHAMEEWNVNECGDTIFNIDNVWQAALRHGFRPLPISY</sequence>
<keyword evidence="4" id="KW-1185">Reference proteome</keyword>
<evidence type="ECO:0000259" key="2">
    <source>
        <dbReference type="Pfam" id="PF12076"/>
    </source>
</evidence>
<dbReference type="InterPro" id="IPR021940">
    <property type="entry name" value="CER1-like_C"/>
</dbReference>
<feature type="domain" description="Very-long-chain aldehyde decarbonylase CER1-like C-terminal" evidence="2">
    <location>
        <begin position="6"/>
        <end position="114"/>
    </location>
</feature>
<accession>A0AAD5NY69</accession>
<dbReference type="GO" id="GO:0016020">
    <property type="term" value="C:membrane"/>
    <property type="evidence" value="ECO:0007669"/>
    <property type="project" value="UniProtKB-SubCell"/>
</dbReference>
<dbReference type="Pfam" id="PF12076">
    <property type="entry name" value="CER1-like_C"/>
    <property type="match status" value="1"/>
</dbReference>
<evidence type="ECO:0000313" key="4">
    <source>
        <dbReference type="Proteomes" id="UP001064489"/>
    </source>
</evidence>
<gene>
    <name evidence="3" type="ORF">LWI28_022448</name>
</gene>
<comment type="subcellular location">
    <subcellularLocation>
        <location evidence="1">Membrane</location>
        <topology evidence="1">Multi-pass membrane protein</topology>
    </subcellularLocation>
</comment>
<comment type="caution">
    <text evidence="3">The sequence shown here is derived from an EMBL/GenBank/DDBJ whole genome shotgun (WGS) entry which is preliminary data.</text>
</comment>
<protein>
    <recommendedName>
        <fullName evidence="2">Very-long-chain aldehyde decarbonylase CER1-like C-terminal domain-containing protein</fullName>
    </recommendedName>
</protein>
<organism evidence="3 4">
    <name type="scientific">Acer negundo</name>
    <name type="common">Box elder</name>
    <dbReference type="NCBI Taxonomy" id="4023"/>
    <lineage>
        <taxon>Eukaryota</taxon>
        <taxon>Viridiplantae</taxon>
        <taxon>Streptophyta</taxon>
        <taxon>Embryophyta</taxon>
        <taxon>Tracheophyta</taxon>
        <taxon>Spermatophyta</taxon>
        <taxon>Magnoliopsida</taxon>
        <taxon>eudicotyledons</taxon>
        <taxon>Gunneridae</taxon>
        <taxon>Pentapetalae</taxon>
        <taxon>rosids</taxon>
        <taxon>malvids</taxon>
        <taxon>Sapindales</taxon>
        <taxon>Sapindaceae</taxon>
        <taxon>Hippocastanoideae</taxon>
        <taxon>Acereae</taxon>
        <taxon>Acer</taxon>
    </lineage>
</organism>
<reference evidence="3" key="2">
    <citation type="submission" date="2023-02" db="EMBL/GenBank/DDBJ databases">
        <authorList>
            <person name="Swenson N.G."/>
            <person name="Wegrzyn J.L."/>
            <person name="Mcevoy S.L."/>
        </authorList>
    </citation>
    <scope>NUCLEOTIDE SEQUENCE</scope>
    <source>
        <strain evidence="3">91603</strain>
        <tissue evidence="3">Leaf</tissue>
    </source>
</reference>
<name>A0AAD5NY69_ACENE</name>
<evidence type="ECO:0000256" key="1">
    <source>
        <dbReference type="ARBA" id="ARBA00004141"/>
    </source>
</evidence>
<reference evidence="3" key="1">
    <citation type="journal article" date="2022" name="Plant J.">
        <title>Strategies of tolerance reflected in two North American maple genomes.</title>
        <authorList>
            <person name="McEvoy S.L."/>
            <person name="Sezen U.U."/>
            <person name="Trouern-Trend A."/>
            <person name="McMahon S.M."/>
            <person name="Schaberg P.G."/>
            <person name="Yang J."/>
            <person name="Wegrzyn J.L."/>
            <person name="Swenson N.G."/>
        </authorList>
    </citation>
    <scope>NUCLEOTIDE SEQUENCE</scope>
    <source>
        <strain evidence="3">91603</strain>
    </source>
</reference>
<dbReference type="Proteomes" id="UP001064489">
    <property type="component" value="Chromosome 3"/>
</dbReference>
<dbReference type="EMBL" id="JAJSOW010000100">
    <property type="protein sequence ID" value="KAI9186934.1"/>
    <property type="molecule type" value="Genomic_DNA"/>
</dbReference>